<feature type="compositionally biased region" description="Basic and acidic residues" evidence="1">
    <location>
        <begin position="10"/>
        <end position="20"/>
    </location>
</feature>
<evidence type="ECO:0000313" key="3">
    <source>
        <dbReference type="EMBL" id="GGA54528.1"/>
    </source>
</evidence>
<reference evidence="4" key="1">
    <citation type="journal article" date="2019" name="Int. J. Syst. Evol. Microbiol.">
        <title>The Global Catalogue of Microorganisms (GCM) 10K type strain sequencing project: providing services to taxonomists for standard genome sequencing and annotation.</title>
        <authorList>
            <consortium name="The Broad Institute Genomics Platform"/>
            <consortium name="The Broad Institute Genome Sequencing Center for Infectious Disease"/>
            <person name="Wu L."/>
            <person name="Ma J."/>
        </authorList>
    </citation>
    <scope>NUCLEOTIDE SEQUENCE [LARGE SCALE GENOMIC DNA]</scope>
    <source>
        <strain evidence="4">CGMCC 1.12404</strain>
    </source>
</reference>
<dbReference type="NCBIfam" id="TIGR01720">
    <property type="entry name" value="NRPS-para261"/>
    <property type="match status" value="1"/>
</dbReference>
<dbReference type="PANTHER" id="PTHR45398:SF1">
    <property type="entry name" value="ENZYME, PUTATIVE (JCVI)-RELATED"/>
    <property type="match status" value="1"/>
</dbReference>
<comment type="caution">
    <text evidence="3">The sequence shown here is derived from an EMBL/GenBank/DDBJ whole genome shotgun (WGS) entry which is preliminary data.</text>
</comment>
<dbReference type="EMBL" id="BMEX01000016">
    <property type="protein sequence ID" value="GGA54528.1"/>
    <property type="molecule type" value="Genomic_DNA"/>
</dbReference>
<organism evidence="3 4">
    <name type="scientific">Kroppenstedtia guangzhouensis</name>
    <dbReference type="NCBI Taxonomy" id="1274356"/>
    <lineage>
        <taxon>Bacteria</taxon>
        <taxon>Bacillati</taxon>
        <taxon>Bacillota</taxon>
        <taxon>Bacilli</taxon>
        <taxon>Bacillales</taxon>
        <taxon>Thermoactinomycetaceae</taxon>
        <taxon>Kroppenstedtia</taxon>
    </lineage>
</organism>
<proteinExistence type="predicted"/>
<name>A0ABQ1H1Q9_9BACL</name>
<dbReference type="Proteomes" id="UP000617979">
    <property type="component" value="Unassembled WGS sequence"/>
</dbReference>
<dbReference type="InterPro" id="IPR010060">
    <property type="entry name" value="NRPS_synth"/>
</dbReference>
<evidence type="ECO:0000313" key="4">
    <source>
        <dbReference type="Proteomes" id="UP000617979"/>
    </source>
</evidence>
<dbReference type="Pfam" id="PF00668">
    <property type="entry name" value="Condensation"/>
    <property type="match status" value="1"/>
</dbReference>
<accession>A0ABQ1H1Q9</accession>
<evidence type="ECO:0000256" key="1">
    <source>
        <dbReference type="SAM" id="MobiDB-lite"/>
    </source>
</evidence>
<feature type="domain" description="Condensation" evidence="2">
    <location>
        <begin position="7"/>
        <end position="246"/>
    </location>
</feature>
<gene>
    <name evidence="3" type="ORF">GCM10007416_29650</name>
</gene>
<dbReference type="InterPro" id="IPR001242">
    <property type="entry name" value="Condensation_dom"/>
</dbReference>
<dbReference type="PANTHER" id="PTHR45398">
    <property type="match status" value="1"/>
</dbReference>
<dbReference type="RefSeq" id="WP_188433297.1">
    <property type="nucleotide sequence ID" value="NZ_BMEX01000016.1"/>
</dbReference>
<evidence type="ECO:0000259" key="2">
    <source>
        <dbReference type="Pfam" id="PF00668"/>
    </source>
</evidence>
<sequence>MEQQEIPSLPRDRESREVHRFGNSRTEVVTLDEATTSQLLTEAHQAYRTEINDLLLAALSLAIREWSGADQVAIHLEGHGREEILPEVDLTRTVGWFTSIYPVVLPVRTENPGTVIKEVKETLRRVPHKGVGYGVRRYLQGKRGKLQPGISFNYLGQFDQTGADASSLPTGTPVSLRNRRAHDIEITGVIRNGRLHFLVDYSCYWEAETIKRWMEKFLQHLLRLTEHCLKKDTSERTPSDFSMKNMTMEDLEDVFSTLKNL</sequence>
<dbReference type="Gene3D" id="3.30.559.30">
    <property type="entry name" value="Nonribosomal peptide synthetase, condensation domain"/>
    <property type="match status" value="1"/>
</dbReference>
<dbReference type="SUPFAM" id="SSF52777">
    <property type="entry name" value="CoA-dependent acyltransferases"/>
    <property type="match status" value="1"/>
</dbReference>
<keyword evidence="4" id="KW-1185">Reference proteome</keyword>
<feature type="region of interest" description="Disordered" evidence="1">
    <location>
        <begin position="1"/>
        <end position="20"/>
    </location>
</feature>
<protein>
    <recommendedName>
        <fullName evidence="2">Condensation domain-containing protein</fullName>
    </recommendedName>
</protein>